<accession>A0A9P9JCS2</accession>
<dbReference type="GO" id="GO:0008270">
    <property type="term" value="F:zinc ion binding"/>
    <property type="evidence" value="ECO:0007669"/>
    <property type="project" value="InterPro"/>
</dbReference>
<keyword evidence="9" id="KW-1185">Reference proteome</keyword>
<gene>
    <name evidence="8" type="ORF">B0J13DRAFT_546451</name>
</gene>
<evidence type="ECO:0000256" key="4">
    <source>
        <dbReference type="ARBA" id="ARBA00023163"/>
    </source>
</evidence>
<dbReference type="GO" id="GO:0003677">
    <property type="term" value="F:DNA binding"/>
    <property type="evidence" value="ECO:0007669"/>
    <property type="project" value="InterPro"/>
</dbReference>
<feature type="domain" description="Xylanolytic transcriptional activator regulatory" evidence="7">
    <location>
        <begin position="196"/>
        <end position="272"/>
    </location>
</feature>
<feature type="region of interest" description="Disordered" evidence="6">
    <location>
        <begin position="1"/>
        <end position="34"/>
    </location>
</feature>
<comment type="subcellular location">
    <subcellularLocation>
        <location evidence="1">Nucleus</location>
    </subcellularLocation>
</comment>
<dbReference type="InterPro" id="IPR007219">
    <property type="entry name" value="XnlR_reg_dom"/>
</dbReference>
<evidence type="ECO:0000256" key="6">
    <source>
        <dbReference type="SAM" id="MobiDB-lite"/>
    </source>
</evidence>
<evidence type="ECO:0000256" key="3">
    <source>
        <dbReference type="ARBA" id="ARBA00023015"/>
    </source>
</evidence>
<dbReference type="PANTHER" id="PTHR47338">
    <property type="entry name" value="ZN(II)2CYS6 TRANSCRIPTION FACTOR (EUROFUNG)-RELATED"/>
    <property type="match status" value="1"/>
</dbReference>
<dbReference type="AlphaFoldDB" id="A0A9P9JCS2"/>
<evidence type="ECO:0000256" key="5">
    <source>
        <dbReference type="ARBA" id="ARBA00023242"/>
    </source>
</evidence>
<dbReference type="PANTHER" id="PTHR47338:SF20">
    <property type="entry name" value="ZN(II)2CYS6 TRANSCRIPTION FACTOR (EUROFUNG)"/>
    <property type="match status" value="1"/>
</dbReference>
<dbReference type="CDD" id="cd12148">
    <property type="entry name" value="fungal_TF_MHR"/>
    <property type="match status" value="1"/>
</dbReference>
<comment type="caution">
    <text evidence="8">The sequence shown here is derived from an EMBL/GenBank/DDBJ whole genome shotgun (WGS) entry which is preliminary data.</text>
</comment>
<sequence>MSPAPAPVLAETSSSTMCDTVDSHSPELSSVASSSRSVDITPVYSRIEGPGPQSGAHFPASMFLDVDCYVWSRARLPPPRGAIPAPVLALLSQGNIVLDVSQDYFATIHTWLPIVSKKRMDMGLPVQNAGPDLAMLFLSMKLVTTHANDVAGGGLYSTAKDFLARLETNGSVSLLCLQAMVLVALYEYSHAIYPAAWMTIGSCARYAEILGFTPGDYSVLGQVTTWTEAEERRRVWWSIYILDKLVSMGSRRRCLIPDLQPEGRLPVDDESWDCGDVTKALGRSTSTPYQIEQSGFARLCQASIYLGRAISCARESQPMSTSRIAEVMTLAHGLTGFGAALDSESTALKPENRFSLLAPRCITRSALFVALDRFTCPEKMTAEPGYLDVPIAKAHNEHDLQRQSMHVIQLASEQLHTLGMDISGMIKNDADIAQPCSLGLVSPFIMDSVYAGAATFQWLLGETGKEVYRTAATDLDMLLDTLSSRWRLGSAYRDILTIYDVSARVEASMAF</sequence>
<dbReference type="SMART" id="SM00906">
    <property type="entry name" value="Fungal_trans"/>
    <property type="match status" value="1"/>
</dbReference>
<dbReference type="OrthoDB" id="3862662at2759"/>
<evidence type="ECO:0000313" key="9">
    <source>
        <dbReference type="Proteomes" id="UP000717696"/>
    </source>
</evidence>
<evidence type="ECO:0000259" key="7">
    <source>
        <dbReference type="SMART" id="SM00906"/>
    </source>
</evidence>
<organism evidence="8 9">
    <name type="scientific">Dactylonectria estremocensis</name>
    <dbReference type="NCBI Taxonomy" id="1079267"/>
    <lineage>
        <taxon>Eukaryota</taxon>
        <taxon>Fungi</taxon>
        <taxon>Dikarya</taxon>
        <taxon>Ascomycota</taxon>
        <taxon>Pezizomycotina</taxon>
        <taxon>Sordariomycetes</taxon>
        <taxon>Hypocreomycetidae</taxon>
        <taxon>Hypocreales</taxon>
        <taxon>Nectriaceae</taxon>
        <taxon>Dactylonectria</taxon>
    </lineage>
</organism>
<name>A0A9P9JCS2_9HYPO</name>
<dbReference type="Pfam" id="PF04082">
    <property type="entry name" value="Fungal_trans"/>
    <property type="match status" value="1"/>
</dbReference>
<dbReference type="GO" id="GO:0006351">
    <property type="term" value="P:DNA-templated transcription"/>
    <property type="evidence" value="ECO:0007669"/>
    <property type="project" value="InterPro"/>
</dbReference>
<keyword evidence="4" id="KW-0804">Transcription</keyword>
<keyword evidence="5" id="KW-0539">Nucleus</keyword>
<reference evidence="8" key="1">
    <citation type="journal article" date="2021" name="Nat. Commun.">
        <title>Genetic determinants of endophytism in the Arabidopsis root mycobiome.</title>
        <authorList>
            <person name="Mesny F."/>
            <person name="Miyauchi S."/>
            <person name="Thiergart T."/>
            <person name="Pickel B."/>
            <person name="Atanasova L."/>
            <person name="Karlsson M."/>
            <person name="Huettel B."/>
            <person name="Barry K.W."/>
            <person name="Haridas S."/>
            <person name="Chen C."/>
            <person name="Bauer D."/>
            <person name="Andreopoulos W."/>
            <person name="Pangilinan J."/>
            <person name="LaButti K."/>
            <person name="Riley R."/>
            <person name="Lipzen A."/>
            <person name="Clum A."/>
            <person name="Drula E."/>
            <person name="Henrissat B."/>
            <person name="Kohler A."/>
            <person name="Grigoriev I.V."/>
            <person name="Martin F.M."/>
            <person name="Hacquard S."/>
        </authorList>
    </citation>
    <scope>NUCLEOTIDE SEQUENCE</scope>
    <source>
        <strain evidence="8">MPI-CAGE-AT-0021</strain>
    </source>
</reference>
<dbReference type="Proteomes" id="UP000717696">
    <property type="component" value="Unassembled WGS sequence"/>
</dbReference>
<proteinExistence type="predicted"/>
<keyword evidence="2" id="KW-0479">Metal-binding</keyword>
<evidence type="ECO:0000256" key="2">
    <source>
        <dbReference type="ARBA" id="ARBA00022723"/>
    </source>
</evidence>
<evidence type="ECO:0000256" key="1">
    <source>
        <dbReference type="ARBA" id="ARBA00004123"/>
    </source>
</evidence>
<dbReference type="InterPro" id="IPR050815">
    <property type="entry name" value="TF_fung"/>
</dbReference>
<evidence type="ECO:0000313" key="8">
    <source>
        <dbReference type="EMBL" id="KAH7155835.1"/>
    </source>
</evidence>
<dbReference type="GO" id="GO:0005634">
    <property type="term" value="C:nucleus"/>
    <property type="evidence" value="ECO:0007669"/>
    <property type="project" value="UniProtKB-SubCell"/>
</dbReference>
<dbReference type="EMBL" id="JAGMUU010000004">
    <property type="protein sequence ID" value="KAH7155835.1"/>
    <property type="molecule type" value="Genomic_DNA"/>
</dbReference>
<protein>
    <recommendedName>
        <fullName evidence="7">Xylanolytic transcriptional activator regulatory domain-containing protein</fullName>
    </recommendedName>
</protein>
<dbReference type="GO" id="GO:0000981">
    <property type="term" value="F:DNA-binding transcription factor activity, RNA polymerase II-specific"/>
    <property type="evidence" value="ECO:0007669"/>
    <property type="project" value="InterPro"/>
</dbReference>
<keyword evidence="3" id="KW-0805">Transcription regulation</keyword>